<evidence type="ECO:0000313" key="2">
    <source>
        <dbReference type="EMBL" id="CEF65817.1"/>
    </source>
</evidence>
<dbReference type="WormBase" id="SRAE_2000049200">
    <property type="protein sequence ID" value="SRP06307"/>
    <property type="gene ID" value="WBGene00260687"/>
</dbReference>
<evidence type="ECO:0000256" key="1">
    <source>
        <dbReference type="SAM" id="SignalP"/>
    </source>
</evidence>
<keyword evidence="1" id="KW-0732">Signal</keyword>
<dbReference type="PANTHER" id="PTHR37427">
    <property type="entry name" value="PROTEIN CBG20963-RELATED"/>
    <property type="match status" value="1"/>
</dbReference>
<feature type="signal peptide" evidence="1">
    <location>
        <begin position="1"/>
        <end position="22"/>
    </location>
</feature>
<name>A0A090L7V5_STRRB</name>
<dbReference type="Proteomes" id="UP000035682">
    <property type="component" value="Unplaced"/>
</dbReference>
<dbReference type="PANTHER" id="PTHR37427:SF2">
    <property type="entry name" value="SECRETED PROTEIN"/>
    <property type="match status" value="1"/>
</dbReference>
<proteinExistence type="predicted"/>
<evidence type="ECO:0000313" key="3">
    <source>
        <dbReference type="Proteomes" id="UP000035682"/>
    </source>
</evidence>
<dbReference type="WBParaSite" id="SRAE_2000049200.1">
    <property type="protein sequence ID" value="SRAE_2000049200.1"/>
    <property type="gene ID" value="WBGene00260687"/>
</dbReference>
<protein>
    <submittedName>
        <fullName evidence="4">Lipoprotein</fullName>
    </submittedName>
</protein>
<dbReference type="STRING" id="34506.A0A090L7V5"/>
<reference evidence="2 3" key="1">
    <citation type="submission" date="2014-09" db="EMBL/GenBank/DDBJ databases">
        <authorList>
            <person name="Martin A.A."/>
        </authorList>
    </citation>
    <scope>NUCLEOTIDE SEQUENCE</scope>
    <source>
        <strain evidence="3">ED321</strain>
        <strain evidence="2">ED321 Heterogonic</strain>
    </source>
</reference>
<gene>
    <name evidence="2 4 5" type="ORF">SRAE_2000049200</name>
</gene>
<dbReference type="OrthoDB" id="5786419at2759"/>
<evidence type="ECO:0000313" key="5">
    <source>
        <dbReference type="WormBase" id="SRAE_2000049200"/>
    </source>
</evidence>
<dbReference type="GeneID" id="36378181"/>
<keyword evidence="3" id="KW-1185">Reference proteome</keyword>
<feature type="chain" id="PRO_5015030578" evidence="1">
    <location>
        <begin position="23"/>
        <end position="132"/>
    </location>
</feature>
<organism evidence="2">
    <name type="scientific">Strongyloides ratti</name>
    <name type="common">Parasitic roundworm</name>
    <dbReference type="NCBI Taxonomy" id="34506"/>
    <lineage>
        <taxon>Eukaryota</taxon>
        <taxon>Metazoa</taxon>
        <taxon>Ecdysozoa</taxon>
        <taxon>Nematoda</taxon>
        <taxon>Chromadorea</taxon>
        <taxon>Rhabditida</taxon>
        <taxon>Tylenchina</taxon>
        <taxon>Panagrolaimomorpha</taxon>
        <taxon>Strongyloidoidea</taxon>
        <taxon>Strongyloididae</taxon>
        <taxon>Strongyloides</taxon>
    </lineage>
</organism>
<evidence type="ECO:0000313" key="4">
    <source>
        <dbReference type="WBParaSite" id="SRAE_2000049200.1"/>
    </source>
</evidence>
<dbReference type="AlphaFoldDB" id="A0A090L7V5"/>
<dbReference type="EMBL" id="LN609529">
    <property type="protein sequence ID" value="CEF65817.1"/>
    <property type="molecule type" value="Genomic_DNA"/>
</dbReference>
<reference evidence="4" key="2">
    <citation type="submission" date="2020-12" db="UniProtKB">
        <authorList>
            <consortium name="WormBaseParasite"/>
        </authorList>
    </citation>
    <scope>IDENTIFICATION</scope>
</reference>
<dbReference type="RefSeq" id="XP_024505017.1">
    <property type="nucleotide sequence ID" value="XM_024651328.1"/>
</dbReference>
<accession>A0A090L7V5</accession>
<dbReference type="OMA" id="PWINDRE"/>
<dbReference type="CTD" id="36378181"/>
<sequence>MKQASTILFVIFLGTFIFFSHGCNIKLRITSDTENEFKFQVTVPSIEYESEPLTFEKQKETRLLHIKGKNCNQKKWKIQTWKKDEESGAFIRAKTLEAKFDGTGYMRLMVGDDYKPWINDREGIFCSEGQCM</sequence>